<organism evidence="1">
    <name type="scientific">freshwater metagenome</name>
    <dbReference type="NCBI Taxonomy" id="449393"/>
    <lineage>
        <taxon>unclassified sequences</taxon>
        <taxon>metagenomes</taxon>
        <taxon>ecological metagenomes</taxon>
    </lineage>
</organism>
<reference evidence="1" key="1">
    <citation type="submission" date="2014-05" db="EMBL/GenBank/DDBJ databases">
        <title>Key roles for freshwater Actinobacteria revealed by deep metagenomic sequencing.</title>
        <authorList>
            <person name="Ghai R."/>
            <person name="Mizuno C.M."/>
            <person name="Picazo A."/>
            <person name="Camacho A."/>
            <person name="Rodriguez-Valera F."/>
        </authorList>
    </citation>
    <scope>NUCLEOTIDE SEQUENCE</scope>
</reference>
<sequence length="49" mass="5237">MGDSSRSLASKCGACEYVTTVGVQVPHYPLVKPQVILGISYEEVTPVRA</sequence>
<dbReference type="AlphaFoldDB" id="A0A094QKW8"/>
<name>A0A094QKW8_9ZZZZ</name>
<comment type="caution">
    <text evidence="1">The sequence shown here is derived from an EMBL/GenBank/DDBJ whole genome shotgun (WGS) entry which is preliminary data.</text>
</comment>
<proteinExistence type="predicted"/>
<evidence type="ECO:0000313" key="1">
    <source>
        <dbReference type="EMBL" id="KGA15106.1"/>
    </source>
</evidence>
<dbReference type="EMBL" id="JNSK01000106">
    <property type="protein sequence ID" value="KGA15106.1"/>
    <property type="molecule type" value="Genomic_DNA"/>
</dbReference>
<protein>
    <submittedName>
        <fullName evidence="1">Uncharacterized protein</fullName>
    </submittedName>
</protein>
<accession>A0A094QKW8</accession>
<gene>
    <name evidence="1" type="ORF">GM50_18025</name>
</gene>